<gene>
    <name evidence="2" type="ORF">NCTC11636_01592</name>
</gene>
<feature type="region of interest" description="Disordered" evidence="1">
    <location>
        <begin position="1"/>
        <end position="20"/>
    </location>
</feature>
<proteinExistence type="predicted"/>
<organism evidence="2 3">
    <name type="scientific">Actinomyces howellii</name>
    <dbReference type="NCBI Taxonomy" id="52771"/>
    <lineage>
        <taxon>Bacteria</taxon>
        <taxon>Bacillati</taxon>
        <taxon>Actinomycetota</taxon>
        <taxon>Actinomycetes</taxon>
        <taxon>Actinomycetales</taxon>
        <taxon>Actinomycetaceae</taxon>
        <taxon>Actinomyces</taxon>
    </lineage>
</organism>
<sequence>MAMNGIVNSAASHEPRSDCPAHKHAAYVLPTTASPTAAQAICRHDMPIMTFD</sequence>
<reference evidence="2 3" key="1">
    <citation type="submission" date="2018-12" db="EMBL/GenBank/DDBJ databases">
        <authorList>
            <consortium name="Pathogen Informatics"/>
        </authorList>
    </citation>
    <scope>NUCLEOTIDE SEQUENCE [LARGE SCALE GENOMIC DNA]</scope>
    <source>
        <strain evidence="2 3">NCTC11636</strain>
    </source>
</reference>
<accession>A0A448HHT1</accession>
<feature type="compositionally biased region" description="Polar residues" evidence="1">
    <location>
        <begin position="1"/>
        <end position="11"/>
    </location>
</feature>
<evidence type="ECO:0000256" key="1">
    <source>
        <dbReference type="SAM" id="MobiDB-lite"/>
    </source>
</evidence>
<dbReference type="KEGG" id="ahw:NCTC11636_01592"/>
<protein>
    <submittedName>
        <fullName evidence="2">Uncharacterized protein</fullName>
    </submittedName>
</protein>
<keyword evidence="3" id="KW-1185">Reference proteome</keyword>
<dbReference type="EMBL" id="LR134350">
    <property type="protein sequence ID" value="VEG28539.1"/>
    <property type="molecule type" value="Genomic_DNA"/>
</dbReference>
<dbReference type="AlphaFoldDB" id="A0A448HHT1"/>
<dbReference type="Proteomes" id="UP000266895">
    <property type="component" value="Chromosome"/>
</dbReference>
<name>A0A448HHT1_9ACTO</name>
<evidence type="ECO:0000313" key="3">
    <source>
        <dbReference type="Proteomes" id="UP000266895"/>
    </source>
</evidence>
<evidence type="ECO:0000313" key="2">
    <source>
        <dbReference type="EMBL" id="VEG28539.1"/>
    </source>
</evidence>